<comment type="caution">
    <text evidence="1">The sequence shown here is derived from an EMBL/GenBank/DDBJ whole genome shotgun (WGS) entry which is preliminary data.</text>
</comment>
<dbReference type="Gene3D" id="6.20.20.10">
    <property type="match status" value="1"/>
</dbReference>
<protein>
    <submittedName>
        <fullName evidence="1">Uncharacterized protein</fullName>
    </submittedName>
</protein>
<dbReference type="InterPro" id="IPR036410">
    <property type="entry name" value="HSP_DnaJ_Cys-rich_dom_sf"/>
</dbReference>
<name>A0ABQ4FHP6_9ACTN</name>
<accession>A0ABQ4FHP6</accession>
<reference evidence="1 2" key="1">
    <citation type="submission" date="2021-01" db="EMBL/GenBank/DDBJ databases">
        <title>Whole genome shotgun sequence of Microbispora amethystogenes NBRC 101907.</title>
        <authorList>
            <person name="Komaki H."/>
            <person name="Tamura T."/>
        </authorList>
    </citation>
    <scope>NUCLEOTIDE SEQUENCE [LARGE SCALE GENOMIC DNA]</scope>
    <source>
        <strain evidence="1 2">NBRC 101907</strain>
    </source>
</reference>
<proteinExistence type="predicted"/>
<dbReference type="SUPFAM" id="SSF57938">
    <property type="entry name" value="DnaJ/Hsp40 cysteine-rich domain"/>
    <property type="match status" value="1"/>
</dbReference>
<evidence type="ECO:0000313" key="2">
    <source>
        <dbReference type="Proteomes" id="UP000651728"/>
    </source>
</evidence>
<dbReference type="Proteomes" id="UP000651728">
    <property type="component" value="Unassembled WGS sequence"/>
</dbReference>
<evidence type="ECO:0000313" key="1">
    <source>
        <dbReference type="EMBL" id="GIH34354.1"/>
    </source>
</evidence>
<organism evidence="1 2">
    <name type="scientific">Microbispora amethystogenes</name>
    <dbReference type="NCBI Taxonomy" id="1427754"/>
    <lineage>
        <taxon>Bacteria</taxon>
        <taxon>Bacillati</taxon>
        <taxon>Actinomycetota</taxon>
        <taxon>Actinomycetes</taxon>
        <taxon>Streptosporangiales</taxon>
        <taxon>Streptosporangiaceae</taxon>
        <taxon>Microbispora</taxon>
    </lineage>
</organism>
<dbReference type="RefSeq" id="WP_204287192.1">
    <property type="nucleotide sequence ID" value="NZ_BAABEJ010000019.1"/>
</dbReference>
<sequence length="68" mass="7334">MDQSALVIAAVGGLGLWAAVSYIRHYLSQCSKCKGSGKVYSGFWPGQYRPCPRCKRKGEVSHGFGPKG</sequence>
<keyword evidence="2" id="KW-1185">Reference proteome</keyword>
<gene>
    <name evidence="1" type="ORF">Mam01_45180</name>
</gene>
<dbReference type="EMBL" id="BOOB01000036">
    <property type="protein sequence ID" value="GIH34354.1"/>
    <property type="molecule type" value="Genomic_DNA"/>
</dbReference>